<sequence>MGKLKAPDAIVKDVLLGLATAEFDGIKATEFWGFVSNLCDGRRISK</sequence>
<reference evidence="2" key="1">
    <citation type="journal article" date="2014" name="Microb. Cell Fact.">
        <title>Exploiting Issatchenkia orientalis SD108 for succinic acid production.</title>
        <authorList>
            <person name="Xiao H."/>
            <person name="Shao Z."/>
            <person name="Jiang Y."/>
            <person name="Dole S."/>
            <person name="Zhao H."/>
        </authorList>
    </citation>
    <scope>NUCLEOTIDE SEQUENCE [LARGE SCALE GENOMIC DNA]</scope>
    <source>
        <strain evidence="2">SD108</strain>
    </source>
</reference>
<comment type="caution">
    <text evidence="1">The sequence shown here is derived from an EMBL/GenBank/DDBJ whole genome shotgun (WGS) entry which is preliminary data.</text>
</comment>
<name>A0A099NKH5_PICKU</name>
<dbReference type="Proteomes" id="UP000029867">
    <property type="component" value="Unassembled WGS sequence"/>
</dbReference>
<proteinExistence type="predicted"/>
<dbReference type="EMBL" id="JQFK01002284">
    <property type="protein sequence ID" value="KGK32421.1"/>
    <property type="molecule type" value="Genomic_DNA"/>
</dbReference>
<organism evidence="1 2">
    <name type="scientific">Pichia kudriavzevii</name>
    <name type="common">Yeast</name>
    <name type="synonym">Issatchenkia orientalis</name>
    <dbReference type="NCBI Taxonomy" id="4909"/>
    <lineage>
        <taxon>Eukaryota</taxon>
        <taxon>Fungi</taxon>
        <taxon>Dikarya</taxon>
        <taxon>Ascomycota</taxon>
        <taxon>Saccharomycotina</taxon>
        <taxon>Pichiomycetes</taxon>
        <taxon>Pichiales</taxon>
        <taxon>Pichiaceae</taxon>
        <taxon>Pichia</taxon>
    </lineage>
</organism>
<dbReference type="VEuPathDB" id="FungiDB:C5L36_0B05770"/>
<evidence type="ECO:0000313" key="2">
    <source>
        <dbReference type="Proteomes" id="UP000029867"/>
    </source>
</evidence>
<gene>
    <name evidence="1" type="ORF">JL09_g6972</name>
</gene>
<evidence type="ECO:0000313" key="1">
    <source>
        <dbReference type="EMBL" id="KGK32421.1"/>
    </source>
</evidence>
<dbReference type="AlphaFoldDB" id="A0A099NKH5"/>
<protein>
    <submittedName>
        <fullName evidence="1">Uncharacterized protein</fullName>
    </submittedName>
</protein>
<accession>A0A099NKH5</accession>
<dbReference type="HOGENOM" id="CLU_3191456_0_0_1"/>